<accession>A0A9P9K8T6</accession>
<evidence type="ECO:0000313" key="2">
    <source>
        <dbReference type="EMBL" id="KAH7248295.1"/>
    </source>
</evidence>
<dbReference type="SUPFAM" id="SSF54160">
    <property type="entry name" value="Chromo domain-like"/>
    <property type="match status" value="1"/>
</dbReference>
<dbReference type="InterPro" id="IPR016197">
    <property type="entry name" value="Chromo-like_dom_sf"/>
</dbReference>
<evidence type="ECO:0000313" key="3">
    <source>
        <dbReference type="Proteomes" id="UP000736672"/>
    </source>
</evidence>
<reference evidence="2" key="1">
    <citation type="journal article" date="2021" name="Nat. Commun.">
        <title>Genetic determinants of endophytism in the Arabidopsis root mycobiome.</title>
        <authorList>
            <person name="Mesny F."/>
            <person name="Miyauchi S."/>
            <person name="Thiergart T."/>
            <person name="Pickel B."/>
            <person name="Atanasova L."/>
            <person name="Karlsson M."/>
            <person name="Huettel B."/>
            <person name="Barry K.W."/>
            <person name="Haridas S."/>
            <person name="Chen C."/>
            <person name="Bauer D."/>
            <person name="Andreopoulos W."/>
            <person name="Pangilinan J."/>
            <person name="LaButti K."/>
            <person name="Riley R."/>
            <person name="Lipzen A."/>
            <person name="Clum A."/>
            <person name="Drula E."/>
            <person name="Henrissat B."/>
            <person name="Kohler A."/>
            <person name="Grigoriev I.V."/>
            <person name="Martin F.M."/>
            <person name="Hacquard S."/>
        </authorList>
    </citation>
    <scope>NUCLEOTIDE SEQUENCE</scope>
    <source>
        <strain evidence="2">FSSC 5 MPI-SDFR-AT-0091</strain>
    </source>
</reference>
<evidence type="ECO:0008006" key="4">
    <source>
        <dbReference type="Google" id="ProtNLM"/>
    </source>
</evidence>
<proteinExistence type="predicted"/>
<gene>
    <name evidence="2" type="ORF">B0J15DRAFT_400887</name>
</gene>
<name>A0A9P9K8T6_FUSSL</name>
<evidence type="ECO:0000256" key="1">
    <source>
        <dbReference type="ARBA" id="ARBA00011353"/>
    </source>
</evidence>
<dbReference type="EMBL" id="JAGTJS010000014">
    <property type="protein sequence ID" value="KAH7248295.1"/>
    <property type="molecule type" value="Genomic_DNA"/>
</dbReference>
<keyword evidence="3" id="KW-1185">Reference proteome</keyword>
<organism evidence="2 3">
    <name type="scientific">Fusarium solani</name>
    <name type="common">Filamentous fungus</name>
    <dbReference type="NCBI Taxonomy" id="169388"/>
    <lineage>
        <taxon>Eukaryota</taxon>
        <taxon>Fungi</taxon>
        <taxon>Dikarya</taxon>
        <taxon>Ascomycota</taxon>
        <taxon>Pezizomycotina</taxon>
        <taxon>Sordariomycetes</taxon>
        <taxon>Hypocreomycetidae</taxon>
        <taxon>Hypocreales</taxon>
        <taxon>Nectriaceae</taxon>
        <taxon>Fusarium</taxon>
        <taxon>Fusarium solani species complex</taxon>
    </lineage>
</organism>
<comment type="subunit">
    <text evidence="1">Component of the NuA4 histone acetyltransferase complex.</text>
</comment>
<protein>
    <recommendedName>
        <fullName evidence="4">Chromo domain-containing protein</fullName>
    </recommendedName>
</protein>
<sequence>MVASPLSRTVKAGVKIEAPWSAHVLIKEVLLITQVDGHTFYGVLAETQDEESWDWLSNECLLWVFNDGTKLRIWPYSSQPSPFLLQEPECQLDSIIGHYELDNGQCFLAVKWKDSISPTWESEQDMCSCADAITYYFMHLEPEDHKISVWE</sequence>
<dbReference type="Proteomes" id="UP000736672">
    <property type="component" value="Unassembled WGS sequence"/>
</dbReference>
<dbReference type="OrthoDB" id="5235533at2759"/>
<comment type="caution">
    <text evidence="2">The sequence shown here is derived from an EMBL/GenBank/DDBJ whole genome shotgun (WGS) entry which is preliminary data.</text>
</comment>
<dbReference type="AlphaFoldDB" id="A0A9P9K8T6"/>